<evidence type="ECO:0000256" key="1">
    <source>
        <dbReference type="SAM" id="MobiDB-lite"/>
    </source>
</evidence>
<feature type="domain" description="SLS1 C-terminal" evidence="3">
    <location>
        <begin position="561"/>
        <end position="975"/>
    </location>
</feature>
<feature type="compositionally biased region" description="Basic and acidic residues" evidence="1">
    <location>
        <begin position="82"/>
        <end position="92"/>
    </location>
</feature>
<keyword evidence="5" id="KW-1185">Reference proteome</keyword>
<comment type="caution">
    <text evidence="4">The sequence shown here is derived from an EMBL/GenBank/DDBJ whole genome shotgun (WGS) entry which is preliminary data.</text>
</comment>
<dbReference type="Pfam" id="PF20778">
    <property type="entry name" value="SLS1_C"/>
    <property type="match status" value="1"/>
</dbReference>
<dbReference type="Pfam" id="PF20776">
    <property type="entry name" value="SLS1_N"/>
    <property type="match status" value="1"/>
</dbReference>
<dbReference type="AlphaFoldDB" id="A0A8H3EK72"/>
<sequence>MSSSLAAGTELYLCLRCEARSLINKRWYFARSHFRTFGVAGIRSFSLEKSHGAESADLSNRSNTVQDSRIVQGEPLRLARGLSDHSTDDIDSRSSTTNDSQEFNLGTVGRLRRDVPQYEDENRNIASEGISIRRVRLEKHNDVHEVDHDKLKYPAYRHPDVASDRVELGLERLGEPATIRVLPEGTVQGRAKGKHSKRFKLSKKDDDAEQSDWGTPASFDSIVKAMDSKENRVANTAEALNNIETLRRAFLKSINQFEGPRQEECNKLAKSLERGFTSKQLQGYQKLSISMKRPEPDGLDMLSITERLKVSRWYAGPSGWPGDALKRLWHKEPRRTKIRRGTSPGTEMGDDGDSLQDDKQVLVNNILSLCWGLRSVEEKLQDGSVALHIERQWLTLLLQQDEPVFQQVSTLFNVKTEISERHKLIRVSGTYQACVDAVRMIKKSVETAQVEQVTLIDEDSSERWTVLQHALLKDMAGNGLFWRQTEEQTQTKIMPVASAPFTIYTKVNVLYLSTSTKGLAGAKRRISQLQQMLKQEPIPYLYAPLSSQNFTSLVSIPKSSNMALMDQNFSWCRWRPRLSLPLDFDRYKDAASVIDSDGSTFLYAGSDQSEEIVKRLFLFWERLRIQVSKVFLVEQFAPDYWIPQPRTSIIASLGHLVYAVPDKVKSLVPKAIKESVKKLSKAGTDSSPEIPANIVEKIFQHRRVMTAGIPSLMDALKELISDDSTMSNFFKIVLTPKMINGDVSISTDKVPTLELEVSINESTKTTSLQRVNLVLNREYVDLVLPQSASDVRFTTETMVLGRESNIDPAITDFIKNCDLDVWGKGQFDTPSSLTLKLPEEVFQLSGYSSVSNVHKESEIEKWNQPIKGQVVGLEAVKMQDLHIDRSLENADHQRSAAVDKGSLNKSHVRSAKTSSGVASTDRVSAQLVEVEYICDSLAVHSKLQSLYQGFPLAFSTIEAGQIGGKQQVLEVETPGIADVTLQSKGQSRKSLQGPKAYFMAFYGSLSELISRLPK</sequence>
<protein>
    <submittedName>
        <fullName evidence="4">Uncharacterized protein</fullName>
    </submittedName>
</protein>
<name>A0A8H3EK72_9LECA</name>
<accession>A0A8H3EK72</accession>
<dbReference type="InterPro" id="IPR048401">
    <property type="entry name" value="SLS1_C"/>
</dbReference>
<feature type="region of interest" description="Disordered" evidence="1">
    <location>
        <begin position="188"/>
        <end position="213"/>
    </location>
</feature>
<feature type="region of interest" description="Disordered" evidence="1">
    <location>
        <begin position="81"/>
        <end position="102"/>
    </location>
</feature>
<proteinExistence type="predicted"/>
<evidence type="ECO:0000313" key="4">
    <source>
        <dbReference type="EMBL" id="CAF9908059.1"/>
    </source>
</evidence>
<dbReference type="OrthoDB" id="5392646at2759"/>
<feature type="compositionally biased region" description="Basic residues" evidence="1">
    <location>
        <begin position="191"/>
        <end position="201"/>
    </location>
</feature>
<dbReference type="Proteomes" id="UP000664169">
    <property type="component" value="Unassembled WGS sequence"/>
</dbReference>
<gene>
    <name evidence="4" type="ORF">GOMPHAMPRED_006059</name>
</gene>
<dbReference type="EMBL" id="CAJPDQ010000004">
    <property type="protein sequence ID" value="CAF9908059.1"/>
    <property type="molecule type" value="Genomic_DNA"/>
</dbReference>
<feature type="domain" description="SLS1 N-terminal" evidence="2">
    <location>
        <begin position="235"/>
        <end position="374"/>
    </location>
</feature>
<dbReference type="InterPro" id="IPR048400">
    <property type="entry name" value="SLS1_N"/>
</dbReference>
<feature type="region of interest" description="Disordered" evidence="1">
    <location>
        <begin position="335"/>
        <end position="356"/>
    </location>
</feature>
<evidence type="ECO:0000259" key="3">
    <source>
        <dbReference type="Pfam" id="PF20778"/>
    </source>
</evidence>
<evidence type="ECO:0000259" key="2">
    <source>
        <dbReference type="Pfam" id="PF20776"/>
    </source>
</evidence>
<reference evidence="4" key="1">
    <citation type="submission" date="2021-03" db="EMBL/GenBank/DDBJ databases">
        <authorList>
            <person name="Tagirdzhanova G."/>
        </authorList>
    </citation>
    <scope>NUCLEOTIDE SEQUENCE</scope>
</reference>
<feature type="region of interest" description="Disordered" evidence="1">
    <location>
        <begin position="890"/>
        <end position="915"/>
    </location>
</feature>
<evidence type="ECO:0000313" key="5">
    <source>
        <dbReference type="Proteomes" id="UP000664169"/>
    </source>
</evidence>
<organism evidence="4 5">
    <name type="scientific">Gomphillus americanus</name>
    <dbReference type="NCBI Taxonomy" id="1940652"/>
    <lineage>
        <taxon>Eukaryota</taxon>
        <taxon>Fungi</taxon>
        <taxon>Dikarya</taxon>
        <taxon>Ascomycota</taxon>
        <taxon>Pezizomycotina</taxon>
        <taxon>Lecanoromycetes</taxon>
        <taxon>OSLEUM clade</taxon>
        <taxon>Ostropomycetidae</taxon>
        <taxon>Ostropales</taxon>
        <taxon>Graphidaceae</taxon>
        <taxon>Gomphilloideae</taxon>
        <taxon>Gomphillus</taxon>
    </lineage>
</organism>